<dbReference type="Pfam" id="PF02298">
    <property type="entry name" value="Cu_bind_like"/>
    <property type="match status" value="1"/>
</dbReference>
<dbReference type="PANTHER" id="PTHR33021">
    <property type="entry name" value="BLUE COPPER PROTEIN"/>
    <property type="match status" value="1"/>
</dbReference>
<dbReference type="OrthoDB" id="1934652at2759"/>
<evidence type="ECO:0000256" key="1">
    <source>
        <dbReference type="SAM" id="SignalP"/>
    </source>
</evidence>
<sequence>MANEGTIAEILMVMSLLVLHCNSSHGASTFTHLVGSETGWRPTVSMETWPNGKTFYAEFNYNQQVYDVIVVDGRGYETCTVTSNAKPYYSGKDKLKLALGGNYFISSNSEYCQNGMRLAINAKQRPHQ</sequence>
<reference evidence="3 4" key="1">
    <citation type="journal article" date="2014" name="PLoS ONE">
        <title>Global Analysis of Gene Expression Profiles in Physic Nut (Jatropha curcas L.) Seedlings Exposed to Salt Stress.</title>
        <authorList>
            <person name="Zhang L."/>
            <person name="Zhang C."/>
            <person name="Wu P."/>
            <person name="Chen Y."/>
            <person name="Li M."/>
            <person name="Jiang H."/>
            <person name="Wu G."/>
        </authorList>
    </citation>
    <scope>NUCLEOTIDE SEQUENCE [LARGE SCALE GENOMIC DNA]</scope>
    <source>
        <strain evidence="4">cv. GZQX0401</strain>
        <tissue evidence="3">Young leaves</tissue>
    </source>
</reference>
<organism evidence="3 4">
    <name type="scientific">Jatropha curcas</name>
    <name type="common">Barbados nut</name>
    <dbReference type="NCBI Taxonomy" id="180498"/>
    <lineage>
        <taxon>Eukaryota</taxon>
        <taxon>Viridiplantae</taxon>
        <taxon>Streptophyta</taxon>
        <taxon>Embryophyta</taxon>
        <taxon>Tracheophyta</taxon>
        <taxon>Spermatophyta</taxon>
        <taxon>Magnoliopsida</taxon>
        <taxon>eudicotyledons</taxon>
        <taxon>Gunneridae</taxon>
        <taxon>Pentapetalae</taxon>
        <taxon>rosids</taxon>
        <taxon>fabids</taxon>
        <taxon>Malpighiales</taxon>
        <taxon>Euphorbiaceae</taxon>
        <taxon>Crotonoideae</taxon>
        <taxon>Jatropheae</taxon>
        <taxon>Jatropha</taxon>
    </lineage>
</organism>
<dbReference type="PROSITE" id="PS51485">
    <property type="entry name" value="PHYTOCYANIN"/>
    <property type="match status" value="1"/>
</dbReference>
<dbReference type="GO" id="GO:0009055">
    <property type="term" value="F:electron transfer activity"/>
    <property type="evidence" value="ECO:0007669"/>
    <property type="project" value="InterPro"/>
</dbReference>
<feature type="domain" description="Phytocyanin" evidence="2">
    <location>
        <begin position="30"/>
        <end position="124"/>
    </location>
</feature>
<dbReference type="EMBL" id="KK914813">
    <property type="protein sequence ID" value="KDP27572.1"/>
    <property type="molecule type" value="Genomic_DNA"/>
</dbReference>
<keyword evidence="4" id="KW-1185">Reference proteome</keyword>
<name>A0A067JUJ8_JATCU</name>
<dbReference type="PANTHER" id="PTHR33021:SF292">
    <property type="entry name" value="EARLY NODULIN-LIKE PROTEIN 22"/>
    <property type="match status" value="1"/>
</dbReference>
<accession>A0A067JUJ8</accession>
<feature type="chain" id="PRO_5001643163" description="Phytocyanin domain-containing protein" evidence="1">
    <location>
        <begin position="27"/>
        <end position="128"/>
    </location>
</feature>
<dbReference type="InterPro" id="IPR008972">
    <property type="entry name" value="Cupredoxin"/>
</dbReference>
<evidence type="ECO:0000313" key="4">
    <source>
        <dbReference type="Proteomes" id="UP000027138"/>
    </source>
</evidence>
<dbReference type="InterPro" id="IPR039391">
    <property type="entry name" value="Phytocyanin-like"/>
</dbReference>
<dbReference type="Gene3D" id="2.60.40.420">
    <property type="entry name" value="Cupredoxins - blue copper proteins"/>
    <property type="match status" value="1"/>
</dbReference>
<dbReference type="AlphaFoldDB" id="A0A067JUJ8"/>
<dbReference type="GO" id="GO:0005886">
    <property type="term" value="C:plasma membrane"/>
    <property type="evidence" value="ECO:0007669"/>
    <property type="project" value="TreeGrafter"/>
</dbReference>
<feature type="signal peptide" evidence="1">
    <location>
        <begin position="1"/>
        <end position="26"/>
    </location>
</feature>
<dbReference type="Proteomes" id="UP000027138">
    <property type="component" value="Unassembled WGS sequence"/>
</dbReference>
<proteinExistence type="predicted"/>
<evidence type="ECO:0000259" key="2">
    <source>
        <dbReference type="PROSITE" id="PS51485"/>
    </source>
</evidence>
<dbReference type="SUPFAM" id="SSF49503">
    <property type="entry name" value="Cupredoxins"/>
    <property type="match status" value="1"/>
</dbReference>
<keyword evidence="1" id="KW-0732">Signal</keyword>
<evidence type="ECO:0000313" key="3">
    <source>
        <dbReference type="EMBL" id="KDP27572.1"/>
    </source>
</evidence>
<dbReference type="STRING" id="180498.A0A067JUJ8"/>
<dbReference type="InterPro" id="IPR003245">
    <property type="entry name" value="Phytocyanin_dom"/>
</dbReference>
<gene>
    <name evidence="3" type="ORF">JCGZ_19577</name>
</gene>
<protein>
    <recommendedName>
        <fullName evidence="2">Phytocyanin domain-containing protein</fullName>
    </recommendedName>
</protein>